<dbReference type="AlphaFoldDB" id="A0AAN9KW31"/>
<evidence type="ECO:0000313" key="1">
    <source>
        <dbReference type="EMBL" id="KAK7323353.1"/>
    </source>
</evidence>
<reference evidence="1 2" key="1">
    <citation type="submission" date="2024-01" db="EMBL/GenBank/DDBJ databases">
        <title>The genomes of 5 underutilized Papilionoideae crops provide insights into root nodulation and disease resistanc.</title>
        <authorList>
            <person name="Jiang F."/>
        </authorList>
    </citation>
    <scope>NUCLEOTIDE SEQUENCE [LARGE SCALE GENOMIC DNA]</scope>
    <source>
        <strain evidence="1">LVBAO_FW01</strain>
        <tissue evidence="1">Leaves</tissue>
    </source>
</reference>
<dbReference type="Proteomes" id="UP001367508">
    <property type="component" value="Unassembled WGS sequence"/>
</dbReference>
<proteinExistence type="predicted"/>
<keyword evidence="2" id="KW-1185">Reference proteome</keyword>
<protein>
    <submittedName>
        <fullName evidence="1">Uncharacterized protein</fullName>
    </submittedName>
</protein>
<evidence type="ECO:0000313" key="2">
    <source>
        <dbReference type="Proteomes" id="UP001367508"/>
    </source>
</evidence>
<organism evidence="1 2">
    <name type="scientific">Canavalia gladiata</name>
    <name type="common">Sword bean</name>
    <name type="synonym">Dolichos gladiatus</name>
    <dbReference type="NCBI Taxonomy" id="3824"/>
    <lineage>
        <taxon>Eukaryota</taxon>
        <taxon>Viridiplantae</taxon>
        <taxon>Streptophyta</taxon>
        <taxon>Embryophyta</taxon>
        <taxon>Tracheophyta</taxon>
        <taxon>Spermatophyta</taxon>
        <taxon>Magnoliopsida</taxon>
        <taxon>eudicotyledons</taxon>
        <taxon>Gunneridae</taxon>
        <taxon>Pentapetalae</taxon>
        <taxon>rosids</taxon>
        <taxon>fabids</taxon>
        <taxon>Fabales</taxon>
        <taxon>Fabaceae</taxon>
        <taxon>Papilionoideae</taxon>
        <taxon>50 kb inversion clade</taxon>
        <taxon>NPAAA clade</taxon>
        <taxon>indigoferoid/millettioid clade</taxon>
        <taxon>Phaseoleae</taxon>
        <taxon>Canavalia</taxon>
    </lineage>
</organism>
<gene>
    <name evidence="1" type="ORF">VNO77_26824</name>
</gene>
<dbReference type="EMBL" id="JAYMYQ010000006">
    <property type="protein sequence ID" value="KAK7323353.1"/>
    <property type="molecule type" value="Genomic_DNA"/>
</dbReference>
<sequence>MERDEWRSVGIVIATTAKAIDSGAEEGDPDVNDVDLRITSVVEDLIKRFEAMKSDVSSRNMDSARVPSFRCPVSGACKHWVGRCDRGMKVLAVVVEDLLSCVL</sequence>
<accession>A0AAN9KW31</accession>
<comment type="caution">
    <text evidence="1">The sequence shown here is derived from an EMBL/GenBank/DDBJ whole genome shotgun (WGS) entry which is preliminary data.</text>
</comment>
<name>A0AAN9KW31_CANGL</name>